<dbReference type="InterPro" id="IPR050807">
    <property type="entry name" value="TransReg_Diox_bact_type"/>
</dbReference>
<name>A0A7W0HW08_9ACTN</name>
<dbReference type="InterPro" id="IPR010982">
    <property type="entry name" value="Lambda_DNA-bd_dom_sf"/>
</dbReference>
<dbReference type="PROSITE" id="PS50943">
    <property type="entry name" value="HTH_CROC1"/>
    <property type="match status" value="1"/>
</dbReference>
<dbReference type="Gene3D" id="1.10.260.40">
    <property type="entry name" value="lambda repressor-like DNA-binding domains"/>
    <property type="match status" value="1"/>
</dbReference>
<feature type="domain" description="HTH cro/C1-type" evidence="2">
    <location>
        <begin position="24"/>
        <end position="78"/>
    </location>
</feature>
<evidence type="ECO:0000259" key="2">
    <source>
        <dbReference type="PROSITE" id="PS50943"/>
    </source>
</evidence>
<organism evidence="3 4">
    <name type="scientific">Nonomuraea soli</name>
    <dbReference type="NCBI Taxonomy" id="1032476"/>
    <lineage>
        <taxon>Bacteria</taxon>
        <taxon>Bacillati</taxon>
        <taxon>Actinomycetota</taxon>
        <taxon>Actinomycetes</taxon>
        <taxon>Streptosporangiales</taxon>
        <taxon>Streptosporangiaceae</taxon>
        <taxon>Nonomuraea</taxon>
    </lineage>
</organism>
<dbReference type="EMBL" id="JACDUR010000013">
    <property type="protein sequence ID" value="MBA2897715.1"/>
    <property type="molecule type" value="Genomic_DNA"/>
</dbReference>
<proteinExistence type="predicted"/>
<protein>
    <submittedName>
        <fullName evidence="3">Transcriptional regulator with XRE-family HTH domain</fullName>
    </submittedName>
</protein>
<dbReference type="InterPro" id="IPR001387">
    <property type="entry name" value="Cro/C1-type_HTH"/>
</dbReference>
<gene>
    <name evidence="3" type="ORF">HNR30_009121</name>
</gene>
<dbReference type="SUPFAM" id="SSF47413">
    <property type="entry name" value="lambda repressor-like DNA-binding domains"/>
    <property type="match status" value="1"/>
</dbReference>
<comment type="caution">
    <text evidence="3">The sequence shown here is derived from an EMBL/GenBank/DDBJ whole genome shotgun (WGS) entry which is preliminary data.</text>
</comment>
<dbReference type="CDD" id="cd00093">
    <property type="entry name" value="HTH_XRE"/>
    <property type="match status" value="1"/>
</dbReference>
<dbReference type="CDD" id="cd02209">
    <property type="entry name" value="cupin_XRE_C"/>
    <property type="match status" value="1"/>
</dbReference>
<dbReference type="RefSeq" id="WP_181616404.1">
    <property type="nucleotide sequence ID" value="NZ_BAABAM010000015.1"/>
</dbReference>
<dbReference type="GO" id="GO:0005829">
    <property type="term" value="C:cytosol"/>
    <property type="evidence" value="ECO:0007669"/>
    <property type="project" value="TreeGrafter"/>
</dbReference>
<dbReference type="InterPro" id="IPR011051">
    <property type="entry name" value="RmlC_Cupin_sf"/>
</dbReference>
<evidence type="ECO:0000313" key="3">
    <source>
        <dbReference type="EMBL" id="MBA2897715.1"/>
    </source>
</evidence>
<dbReference type="PANTHER" id="PTHR46797:SF1">
    <property type="entry name" value="METHYLPHOSPHONATE SYNTHASE"/>
    <property type="match status" value="1"/>
</dbReference>
<dbReference type="SMART" id="SM00530">
    <property type="entry name" value="HTH_XRE"/>
    <property type="match status" value="1"/>
</dbReference>
<dbReference type="InterPro" id="IPR013096">
    <property type="entry name" value="Cupin_2"/>
</dbReference>
<dbReference type="PANTHER" id="PTHR46797">
    <property type="entry name" value="HTH-TYPE TRANSCRIPTIONAL REGULATOR"/>
    <property type="match status" value="1"/>
</dbReference>
<dbReference type="InterPro" id="IPR014710">
    <property type="entry name" value="RmlC-like_jellyroll"/>
</dbReference>
<dbReference type="Pfam" id="PF01381">
    <property type="entry name" value="HTH_3"/>
    <property type="match status" value="1"/>
</dbReference>
<dbReference type="GO" id="GO:0003700">
    <property type="term" value="F:DNA-binding transcription factor activity"/>
    <property type="evidence" value="ECO:0007669"/>
    <property type="project" value="TreeGrafter"/>
</dbReference>
<keyword evidence="4" id="KW-1185">Reference proteome</keyword>
<dbReference type="AlphaFoldDB" id="A0A7W0HW08"/>
<dbReference type="Pfam" id="PF07883">
    <property type="entry name" value="Cupin_2"/>
    <property type="match status" value="1"/>
</dbReference>
<keyword evidence="1" id="KW-0238">DNA-binding</keyword>
<dbReference type="GO" id="GO:0003677">
    <property type="term" value="F:DNA binding"/>
    <property type="evidence" value="ECO:0007669"/>
    <property type="project" value="UniProtKB-KW"/>
</dbReference>
<dbReference type="SUPFAM" id="SSF51182">
    <property type="entry name" value="RmlC-like cupins"/>
    <property type="match status" value="1"/>
</dbReference>
<reference evidence="3 4" key="1">
    <citation type="submission" date="2020-07" db="EMBL/GenBank/DDBJ databases">
        <title>Genomic Encyclopedia of Type Strains, Phase IV (KMG-IV): sequencing the most valuable type-strain genomes for metagenomic binning, comparative biology and taxonomic classification.</title>
        <authorList>
            <person name="Goeker M."/>
        </authorList>
    </citation>
    <scope>NUCLEOTIDE SEQUENCE [LARGE SCALE GENOMIC DNA]</scope>
    <source>
        <strain evidence="3 4">DSM 45533</strain>
    </source>
</reference>
<sequence length="234" mass="25403">MPADRRAVEESERQQVHEHLGRALREARTAQGISLRALAADIGISASLLSQVENGKSQPSVSTLYALVSRLRVSLDDLLGLGGPPPPGVRGTEQAAGSLRRPDFVLQRADDTPALVMDSGVRWERLASIEDGLVDSLLVIYPPGAASSADGTLMRHSGFEYGYLLTGSLTLVLEFDRYHLRAGDSFCFESSRPHLYVNHGEEATRGLWHVVGRDAAPQTPERFADLLGHEPIGE</sequence>
<evidence type="ECO:0000313" key="4">
    <source>
        <dbReference type="Proteomes" id="UP000530928"/>
    </source>
</evidence>
<dbReference type="Proteomes" id="UP000530928">
    <property type="component" value="Unassembled WGS sequence"/>
</dbReference>
<accession>A0A7W0HW08</accession>
<evidence type="ECO:0000256" key="1">
    <source>
        <dbReference type="ARBA" id="ARBA00023125"/>
    </source>
</evidence>
<dbReference type="Gene3D" id="2.60.120.10">
    <property type="entry name" value="Jelly Rolls"/>
    <property type="match status" value="1"/>
</dbReference>